<sequence>MDAIGSAIIGLCVAGIVIGATVATAAIFGLPWLWSLLKPLLHAATA</sequence>
<accession>A0A1I4SHK8</accession>
<dbReference type="STRING" id="758825.SAMN02982985_04781"/>
<feature type="transmembrane region" description="Helical" evidence="1">
    <location>
        <begin position="7"/>
        <end position="34"/>
    </location>
</feature>
<organism evidence="2 3">
    <name type="scientific">Rugamonas rubra</name>
    <dbReference type="NCBI Taxonomy" id="758825"/>
    <lineage>
        <taxon>Bacteria</taxon>
        <taxon>Pseudomonadati</taxon>
        <taxon>Pseudomonadota</taxon>
        <taxon>Betaproteobacteria</taxon>
        <taxon>Burkholderiales</taxon>
        <taxon>Oxalobacteraceae</taxon>
        <taxon>Telluria group</taxon>
        <taxon>Rugamonas</taxon>
    </lineage>
</organism>
<dbReference type="RefSeq" id="WP_174900661.1">
    <property type="nucleotide sequence ID" value="NZ_FOTW01000026.1"/>
</dbReference>
<keyword evidence="1" id="KW-0812">Transmembrane</keyword>
<gene>
    <name evidence="2" type="ORF">SAMN02982985_04781</name>
</gene>
<name>A0A1I4SHK8_9BURK</name>
<evidence type="ECO:0000256" key="1">
    <source>
        <dbReference type="SAM" id="Phobius"/>
    </source>
</evidence>
<evidence type="ECO:0000313" key="2">
    <source>
        <dbReference type="EMBL" id="SFM63939.1"/>
    </source>
</evidence>
<proteinExistence type="predicted"/>
<evidence type="ECO:0000313" key="3">
    <source>
        <dbReference type="Proteomes" id="UP000199470"/>
    </source>
</evidence>
<dbReference type="Proteomes" id="UP000199470">
    <property type="component" value="Unassembled WGS sequence"/>
</dbReference>
<reference evidence="2 3" key="1">
    <citation type="submission" date="2016-10" db="EMBL/GenBank/DDBJ databases">
        <authorList>
            <person name="de Groot N.N."/>
        </authorList>
    </citation>
    <scope>NUCLEOTIDE SEQUENCE [LARGE SCALE GENOMIC DNA]</scope>
    <source>
        <strain evidence="2 3">ATCC 43154</strain>
    </source>
</reference>
<dbReference type="AlphaFoldDB" id="A0A1I4SHK8"/>
<dbReference type="EMBL" id="FOTW01000026">
    <property type="protein sequence ID" value="SFM63939.1"/>
    <property type="molecule type" value="Genomic_DNA"/>
</dbReference>
<keyword evidence="3" id="KW-1185">Reference proteome</keyword>
<protein>
    <submittedName>
        <fullName evidence="2">Uncharacterized protein</fullName>
    </submittedName>
</protein>
<keyword evidence="1" id="KW-0472">Membrane</keyword>
<keyword evidence="1" id="KW-1133">Transmembrane helix</keyword>